<reference evidence="2 3" key="1">
    <citation type="submission" date="2015-01" db="EMBL/GenBank/DDBJ databases">
        <title>Genome of allotetraploid Gossypium barbadense reveals genomic plasticity and fiber elongation in cotton evolution.</title>
        <authorList>
            <person name="Chen X."/>
            <person name="Liu X."/>
            <person name="Zhao B."/>
            <person name="Zheng H."/>
            <person name="Hu Y."/>
            <person name="Lu G."/>
            <person name="Yang C."/>
            <person name="Chen J."/>
            <person name="Shan C."/>
            <person name="Zhang L."/>
            <person name="Zhou Y."/>
            <person name="Wang L."/>
            <person name="Guo W."/>
            <person name="Bai Y."/>
            <person name="Ruan J."/>
            <person name="Shangguan X."/>
            <person name="Mao Y."/>
            <person name="Jiang J."/>
            <person name="Zhu Y."/>
            <person name="Lei J."/>
            <person name="Kang H."/>
            <person name="Chen S."/>
            <person name="He X."/>
            <person name="Wang R."/>
            <person name="Wang Y."/>
            <person name="Chen J."/>
            <person name="Wang L."/>
            <person name="Yu S."/>
            <person name="Wang B."/>
            <person name="Wei J."/>
            <person name="Song S."/>
            <person name="Lu X."/>
            <person name="Gao Z."/>
            <person name="Gu W."/>
            <person name="Deng X."/>
            <person name="Ma D."/>
            <person name="Wang S."/>
            <person name="Liang W."/>
            <person name="Fang L."/>
            <person name="Cai C."/>
            <person name="Zhu X."/>
            <person name="Zhou B."/>
            <person name="Zhang Y."/>
            <person name="Chen Z."/>
            <person name="Xu S."/>
            <person name="Zhu R."/>
            <person name="Wang S."/>
            <person name="Zhang T."/>
            <person name="Zhao G."/>
        </authorList>
    </citation>
    <scope>NUCLEOTIDE SEQUENCE [LARGE SCALE GENOMIC DNA]</scope>
    <source>
        <strain evidence="3">cv. Xinhai21</strain>
        <tissue evidence="2">Leaf</tissue>
    </source>
</reference>
<protein>
    <submittedName>
        <fullName evidence="2">Uncharacterized protein</fullName>
    </submittedName>
</protein>
<dbReference type="Proteomes" id="UP000239757">
    <property type="component" value="Unassembled WGS sequence"/>
</dbReference>
<proteinExistence type="predicted"/>
<evidence type="ECO:0000313" key="3">
    <source>
        <dbReference type="Proteomes" id="UP000239757"/>
    </source>
</evidence>
<dbReference type="AlphaFoldDB" id="A0A2P5XJW4"/>
<gene>
    <name evidence="2" type="ORF">GOBAR_AA17092</name>
</gene>
<feature type="region of interest" description="Disordered" evidence="1">
    <location>
        <begin position="1"/>
        <end position="20"/>
    </location>
</feature>
<evidence type="ECO:0000313" key="2">
    <source>
        <dbReference type="EMBL" id="PPS03570.1"/>
    </source>
</evidence>
<evidence type="ECO:0000256" key="1">
    <source>
        <dbReference type="SAM" id="MobiDB-lite"/>
    </source>
</evidence>
<feature type="compositionally biased region" description="Polar residues" evidence="1">
    <location>
        <begin position="1"/>
        <end position="13"/>
    </location>
</feature>
<feature type="region of interest" description="Disordered" evidence="1">
    <location>
        <begin position="344"/>
        <end position="375"/>
    </location>
</feature>
<organism evidence="2 3">
    <name type="scientific">Gossypium barbadense</name>
    <name type="common">Sea Island cotton</name>
    <name type="synonym">Hibiscus barbadensis</name>
    <dbReference type="NCBI Taxonomy" id="3634"/>
    <lineage>
        <taxon>Eukaryota</taxon>
        <taxon>Viridiplantae</taxon>
        <taxon>Streptophyta</taxon>
        <taxon>Embryophyta</taxon>
        <taxon>Tracheophyta</taxon>
        <taxon>Spermatophyta</taxon>
        <taxon>Magnoliopsida</taxon>
        <taxon>eudicotyledons</taxon>
        <taxon>Gunneridae</taxon>
        <taxon>Pentapetalae</taxon>
        <taxon>rosids</taxon>
        <taxon>malvids</taxon>
        <taxon>Malvales</taxon>
        <taxon>Malvaceae</taxon>
        <taxon>Malvoideae</taxon>
        <taxon>Gossypium</taxon>
    </lineage>
</organism>
<dbReference type="EMBL" id="KZ664732">
    <property type="protein sequence ID" value="PPS03570.1"/>
    <property type="molecule type" value="Genomic_DNA"/>
</dbReference>
<feature type="region of interest" description="Disordered" evidence="1">
    <location>
        <begin position="158"/>
        <end position="185"/>
    </location>
</feature>
<sequence length="390" mass="44491">MTLQAHNSSNTSKIEGGCINHSSSTDQVVTPFMQETISKNTYELCSNNNKRPIYEERRLQIKELDECQTQKSRTPDKSKLIQDKLNTSPNQIKVGDKVLLDAVDPYIGTPEPNEEIPLTVFNIFPYCTVEVIHPKFDIFKVNNTRLKPYVDKVDSRDEECTMPSSRGKKTVVPASKKRKGAASSSGPTMEIRHLFLQVPLGPQEELYQILRARPLATYDPSRSKVSALPPSLRYLHTILAHTLVGRRESTDVVTTHDTYFLWSMANGHIIDLAYFIALAIRHQTERHRREVISMGPYVTQLAWHFGLLNTMCPQGISSMLSMRMIEKRRGTYPPQYCLVQSTEEEDPEDITDYVPPRHEDPLFQPPPPSRPVHAAPSYADIFERLTRLEQ</sequence>
<name>A0A2P5XJW4_GOSBA</name>
<accession>A0A2P5XJW4</accession>